<accession>A0A1I6DP86</accession>
<dbReference type="RefSeq" id="WP_092079070.1">
    <property type="nucleotide sequence ID" value="NZ_FOYI01000004.1"/>
</dbReference>
<organism evidence="1 2">
    <name type="scientific">Poseidonocella sedimentorum</name>
    <dbReference type="NCBI Taxonomy" id="871652"/>
    <lineage>
        <taxon>Bacteria</taxon>
        <taxon>Pseudomonadati</taxon>
        <taxon>Pseudomonadota</taxon>
        <taxon>Alphaproteobacteria</taxon>
        <taxon>Rhodobacterales</taxon>
        <taxon>Roseobacteraceae</taxon>
        <taxon>Poseidonocella</taxon>
    </lineage>
</organism>
<evidence type="ECO:0000313" key="1">
    <source>
        <dbReference type="EMBL" id="SFR07245.1"/>
    </source>
</evidence>
<sequence>MTSMQPKFLKGGFVVLDPVTGAVRHSLPLQVNPDRLSRSFQINSGGDGPNRAAPLRLTGPATETITVEVRLDAADGLDAGDELTGREGVRPRIALLQSLISPTAQQITDNEALQQSGALEILPMIQPLTLFVWGPDQIAPVRIQSMSVAESLHNTRLYPLQASVNLSLRVLTVDDLGASSRGGALYLSYLRAVEASAAKLPAGAASAMGVEGAL</sequence>
<dbReference type="STRING" id="871652.SAMN04515673_104200"/>
<dbReference type="EMBL" id="FOYI01000004">
    <property type="protein sequence ID" value="SFR07245.1"/>
    <property type="molecule type" value="Genomic_DNA"/>
</dbReference>
<dbReference type="AlphaFoldDB" id="A0A1I6DP86"/>
<reference evidence="1 2" key="1">
    <citation type="submission" date="2016-10" db="EMBL/GenBank/DDBJ databases">
        <authorList>
            <person name="de Groot N.N."/>
        </authorList>
    </citation>
    <scope>NUCLEOTIDE SEQUENCE [LARGE SCALE GENOMIC DNA]</scope>
    <source>
        <strain evidence="2">KMM 9023,NRIC 0796,JCM 17311,KCTC 23692</strain>
    </source>
</reference>
<gene>
    <name evidence="1" type="ORF">SAMN04515673_104200</name>
</gene>
<proteinExistence type="predicted"/>
<protein>
    <submittedName>
        <fullName evidence="1">Uncharacterized protein</fullName>
    </submittedName>
</protein>
<evidence type="ECO:0000313" key="2">
    <source>
        <dbReference type="Proteomes" id="UP000199302"/>
    </source>
</evidence>
<dbReference type="OrthoDB" id="661223at2"/>
<keyword evidence="2" id="KW-1185">Reference proteome</keyword>
<name>A0A1I6DP86_9RHOB</name>
<dbReference type="Proteomes" id="UP000199302">
    <property type="component" value="Unassembled WGS sequence"/>
</dbReference>